<protein>
    <submittedName>
        <fullName evidence="1">Uncharacterized protein</fullName>
    </submittedName>
</protein>
<accession>M5IRA0</accession>
<organism evidence="1 2">
    <name type="scientific">Campylobacter showae CSUNSWCD</name>
    <dbReference type="NCBI Taxonomy" id="1244083"/>
    <lineage>
        <taxon>Bacteria</taxon>
        <taxon>Pseudomonadati</taxon>
        <taxon>Campylobacterota</taxon>
        <taxon>Epsilonproteobacteria</taxon>
        <taxon>Campylobacterales</taxon>
        <taxon>Campylobacteraceae</taxon>
        <taxon>Campylobacter</taxon>
    </lineage>
</organism>
<proteinExistence type="predicted"/>
<dbReference type="STRING" id="1244083.CSUNSWCD_1313"/>
<evidence type="ECO:0000313" key="1">
    <source>
        <dbReference type="EMBL" id="EKU11989.1"/>
    </source>
</evidence>
<dbReference type="AlphaFoldDB" id="M5IRA0"/>
<reference evidence="1 2" key="1">
    <citation type="journal article" date="2013" name="Genome Announc.">
        <title>Genome Sequence of Campylobacter showae UNSWCD, Isolated from a Patient with Crohn's Disease.</title>
        <authorList>
            <person name="Tay A.P."/>
            <person name="Kaakoush N.O."/>
            <person name="Deshpande N.P."/>
            <person name="Chen Z."/>
            <person name="Mitchell H."/>
            <person name="Wilkins M.R."/>
        </authorList>
    </citation>
    <scope>NUCLEOTIDE SEQUENCE [LARGE SCALE GENOMIC DNA]</scope>
    <source>
        <strain evidence="1 2">CSUNSWCD</strain>
    </source>
</reference>
<dbReference type="Proteomes" id="UP000011939">
    <property type="component" value="Unassembled WGS sequence"/>
</dbReference>
<evidence type="ECO:0000313" key="2">
    <source>
        <dbReference type="Proteomes" id="UP000011939"/>
    </source>
</evidence>
<comment type="caution">
    <text evidence="1">The sequence shown here is derived from an EMBL/GenBank/DDBJ whole genome shotgun (WGS) entry which is preliminary data.</text>
</comment>
<dbReference type="EMBL" id="AMZQ01000002">
    <property type="protein sequence ID" value="EKU11989.1"/>
    <property type="molecule type" value="Genomic_DNA"/>
</dbReference>
<name>M5IRA0_9BACT</name>
<dbReference type="PATRIC" id="fig|1244083.3.peg.687"/>
<sequence>MNLIFYFKEKAKYLAMNLNVAKKFSTEDRTYSSSKEKISSSFKSAQEASRLKENL</sequence>
<gene>
    <name evidence="1" type="ORF">CSUNSWCD_1313</name>
</gene>